<evidence type="ECO:0000313" key="2">
    <source>
        <dbReference type="Proteomes" id="UP001054945"/>
    </source>
</evidence>
<protein>
    <submittedName>
        <fullName evidence="1">Uncharacterized protein</fullName>
    </submittedName>
</protein>
<dbReference type="EMBL" id="BPLR01000233">
    <property type="protein sequence ID" value="GIY93107.1"/>
    <property type="molecule type" value="Genomic_DNA"/>
</dbReference>
<dbReference type="Proteomes" id="UP001054945">
    <property type="component" value="Unassembled WGS sequence"/>
</dbReference>
<dbReference type="AlphaFoldDB" id="A0AAV4XEQ3"/>
<accession>A0AAV4XEQ3</accession>
<name>A0AAV4XEQ3_CAEEX</name>
<proteinExistence type="predicted"/>
<reference evidence="1 2" key="1">
    <citation type="submission" date="2021-06" db="EMBL/GenBank/DDBJ databases">
        <title>Caerostris extrusa draft genome.</title>
        <authorList>
            <person name="Kono N."/>
            <person name="Arakawa K."/>
        </authorList>
    </citation>
    <scope>NUCLEOTIDE SEQUENCE [LARGE SCALE GENOMIC DNA]</scope>
</reference>
<gene>
    <name evidence="1" type="ORF">CEXT_311521</name>
</gene>
<comment type="caution">
    <text evidence="1">The sequence shown here is derived from an EMBL/GenBank/DDBJ whole genome shotgun (WGS) entry which is preliminary data.</text>
</comment>
<evidence type="ECO:0000313" key="1">
    <source>
        <dbReference type="EMBL" id="GIY93107.1"/>
    </source>
</evidence>
<keyword evidence="2" id="KW-1185">Reference proteome</keyword>
<sequence length="69" mass="7824">MATSSPLGEDLKPYRKTFEIFTDLEIYSASFRYKHRNVCSSSIAGFPLFGNTMGTNHQPQKTEACNFIK</sequence>
<organism evidence="1 2">
    <name type="scientific">Caerostris extrusa</name>
    <name type="common">Bark spider</name>
    <name type="synonym">Caerostris bankana</name>
    <dbReference type="NCBI Taxonomy" id="172846"/>
    <lineage>
        <taxon>Eukaryota</taxon>
        <taxon>Metazoa</taxon>
        <taxon>Ecdysozoa</taxon>
        <taxon>Arthropoda</taxon>
        <taxon>Chelicerata</taxon>
        <taxon>Arachnida</taxon>
        <taxon>Araneae</taxon>
        <taxon>Araneomorphae</taxon>
        <taxon>Entelegynae</taxon>
        <taxon>Araneoidea</taxon>
        <taxon>Araneidae</taxon>
        <taxon>Caerostris</taxon>
    </lineage>
</organism>